<evidence type="ECO:0000313" key="2">
    <source>
        <dbReference type="EMBL" id="QEG43456.1"/>
    </source>
</evidence>
<protein>
    <submittedName>
        <fullName evidence="2">Helix-turn-helix domain protein</fullName>
    </submittedName>
</protein>
<dbReference type="KEGG" id="rul:UC8_55050"/>
<reference evidence="2 3" key="1">
    <citation type="submission" date="2019-08" db="EMBL/GenBank/DDBJ databases">
        <title>Deep-cultivation of Planctomycetes and their phenomic and genomic characterization uncovers novel biology.</title>
        <authorList>
            <person name="Wiegand S."/>
            <person name="Jogler M."/>
            <person name="Boedeker C."/>
            <person name="Pinto D."/>
            <person name="Vollmers J."/>
            <person name="Rivas-Marin E."/>
            <person name="Kohn T."/>
            <person name="Peeters S.H."/>
            <person name="Heuer A."/>
            <person name="Rast P."/>
            <person name="Oberbeckmann S."/>
            <person name="Bunk B."/>
            <person name="Jeske O."/>
            <person name="Meyerdierks A."/>
            <person name="Storesund J.E."/>
            <person name="Kallscheuer N."/>
            <person name="Luecker S."/>
            <person name="Lage O.M."/>
            <person name="Pohl T."/>
            <person name="Merkel B.J."/>
            <person name="Hornburger P."/>
            <person name="Mueller R.-W."/>
            <person name="Bruemmer F."/>
            <person name="Labrenz M."/>
            <person name="Spormann A.M."/>
            <person name="Op den Camp H."/>
            <person name="Overmann J."/>
            <person name="Amann R."/>
            <person name="Jetten M.S.M."/>
            <person name="Mascher T."/>
            <person name="Medema M.H."/>
            <person name="Devos D.P."/>
            <person name="Kaster A.-K."/>
            <person name="Ovreas L."/>
            <person name="Rohde M."/>
            <person name="Galperin M.Y."/>
            <person name="Jogler C."/>
        </authorList>
    </citation>
    <scope>NUCLEOTIDE SEQUENCE [LARGE SCALE GENOMIC DNA]</scope>
    <source>
        <strain evidence="2 3">UC8</strain>
    </source>
</reference>
<dbReference type="Proteomes" id="UP000325286">
    <property type="component" value="Chromosome"/>
</dbReference>
<evidence type="ECO:0000313" key="3">
    <source>
        <dbReference type="Proteomes" id="UP000325286"/>
    </source>
</evidence>
<dbReference type="InterPro" id="IPR041657">
    <property type="entry name" value="HTH_17"/>
</dbReference>
<dbReference type="Pfam" id="PF12728">
    <property type="entry name" value="HTH_17"/>
    <property type="match status" value="1"/>
</dbReference>
<name>A0A5B9R203_9BACT</name>
<dbReference type="RefSeq" id="WP_068129768.1">
    <property type="nucleotide sequence ID" value="NZ_CP042914.1"/>
</dbReference>
<dbReference type="InterPro" id="IPR010093">
    <property type="entry name" value="SinI_DNA-bd"/>
</dbReference>
<keyword evidence="3" id="KW-1185">Reference proteome</keyword>
<dbReference type="InterPro" id="IPR009061">
    <property type="entry name" value="DNA-bd_dom_put_sf"/>
</dbReference>
<dbReference type="EMBL" id="CP042914">
    <property type="protein sequence ID" value="QEG43456.1"/>
    <property type="molecule type" value="Genomic_DNA"/>
</dbReference>
<proteinExistence type="predicted"/>
<feature type="domain" description="Helix-turn-helix" evidence="1">
    <location>
        <begin position="15"/>
        <end position="63"/>
    </location>
</feature>
<dbReference type="SUPFAM" id="SSF46955">
    <property type="entry name" value="Putative DNA-binding domain"/>
    <property type="match status" value="1"/>
</dbReference>
<gene>
    <name evidence="2" type="ORF">UC8_55050</name>
</gene>
<evidence type="ECO:0000259" key="1">
    <source>
        <dbReference type="Pfam" id="PF12728"/>
    </source>
</evidence>
<dbReference type="AlphaFoldDB" id="A0A5B9R203"/>
<sequence>MRKATSTSTIQPQLLNDADAAKWLGIGRRKLWSMMASGEIPVVRVGRSVRYDVDDLREFVASNKEGGGP</sequence>
<organism evidence="2 3">
    <name type="scientific">Roseimaritima ulvae</name>
    <dbReference type="NCBI Taxonomy" id="980254"/>
    <lineage>
        <taxon>Bacteria</taxon>
        <taxon>Pseudomonadati</taxon>
        <taxon>Planctomycetota</taxon>
        <taxon>Planctomycetia</taxon>
        <taxon>Pirellulales</taxon>
        <taxon>Pirellulaceae</taxon>
        <taxon>Roseimaritima</taxon>
    </lineage>
</organism>
<accession>A0A5B9R203</accession>
<dbReference type="GO" id="GO:0003677">
    <property type="term" value="F:DNA binding"/>
    <property type="evidence" value="ECO:0007669"/>
    <property type="project" value="InterPro"/>
</dbReference>
<dbReference type="NCBIfam" id="TIGR01764">
    <property type="entry name" value="excise"/>
    <property type="match status" value="1"/>
</dbReference>